<dbReference type="Proteomes" id="UP000663868">
    <property type="component" value="Unassembled WGS sequence"/>
</dbReference>
<dbReference type="AlphaFoldDB" id="A0A820QCL1"/>
<evidence type="ECO:0000313" key="1">
    <source>
        <dbReference type="EMBL" id="CAF4420542.1"/>
    </source>
</evidence>
<evidence type="ECO:0000313" key="2">
    <source>
        <dbReference type="Proteomes" id="UP000663868"/>
    </source>
</evidence>
<organism evidence="1 2">
    <name type="scientific">Adineta steineri</name>
    <dbReference type="NCBI Taxonomy" id="433720"/>
    <lineage>
        <taxon>Eukaryota</taxon>
        <taxon>Metazoa</taxon>
        <taxon>Spiralia</taxon>
        <taxon>Gnathifera</taxon>
        <taxon>Rotifera</taxon>
        <taxon>Eurotatoria</taxon>
        <taxon>Bdelloidea</taxon>
        <taxon>Adinetida</taxon>
        <taxon>Adinetidae</taxon>
        <taxon>Adineta</taxon>
    </lineage>
</organism>
<feature type="non-terminal residue" evidence="1">
    <location>
        <position position="1"/>
    </location>
</feature>
<protein>
    <submittedName>
        <fullName evidence="1">Uncharacterized protein</fullName>
    </submittedName>
</protein>
<accession>A0A820QCL1</accession>
<dbReference type="EMBL" id="CAJOBB010027079">
    <property type="protein sequence ID" value="CAF4420542.1"/>
    <property type="molecule type" value="Genomic_DNA"/>
</dbReference>
<comment type="caution">
    <text evidence="1">The sequence shown here is derived from an EMBL/GenBank/DDBJ whole genome shotgun (WGS) entry which is preliminary data.</text>
</comment>
<sequence>ITSSITESLAQTCRIACGIVGLSNAAGEACNTEGDNCYITLADYI</sequence>
<gene>
    <name evidence="1" type="ORF">KXQ929_LOCUS52164</name>
</gene>
<name>A0A820QCL1_9BILA</name>
<reference evidence="1" key="1">
    <citation type="submission" date="2021-02" db="EMBL/GenBank/DDBJ databases">
        <authorList>
            <person name="Nowell W R."/>
        </authorList>
    </citation>
    <scope>NUCLEOTIDE SEQUENCE</scope>
</reference>
<proteinExistence type="predicted"/>